<sequence length="540" mass="60774">MNFYYTLNMTSGPVNEGLRNVPSGSTHTTCTCLPAHTAQSFQCIGEENDVCCCLSRHTRKGKLLFCRADAEETRQYHELVPDVHNLSIFRYLTAENIFKSSQVTNNLHTICINKPIKTADTRTSCHTTSNVRKSDGVFHNWNAVVTGFGSKVMPQLFSNFGTLRLSRSFLITVFFMFTIASLYVDCAPLPTNSDFTQNKLSLRNSKANTTFLQSIGSEDELSLILEDAGLKSLLDSINIPSIRSKRASGGRKGKKKSKRRRRKHKKGRKGKRKGGKGKKSKKRLTEKGISPNRLIELAKEPDTQPESSTTPRQRRLYNKAGNSFHLAVWKNGKVGGEESSLRGKYSILETRSAGENGIITIKGIEANKFICVSKKGTVNTRKKYSVSRCRFREKILENKQNAYESLSCSGCYLNLNKKGKVRRLKNMDPNNLQTHFLPTVIHHSISEAKSPKIITATFPPPQNGLETEVNLGESQESIFLDTDIDTLNHTLKVDKRRKARKYRLNSRHNNNAVSGIPVDFPYQPKGSIARDDHAMREIER</sequence>
<dbReference type="InterPro" id="IPR002209">
    <property type="entry name" value="Fibroblast_GF_fam"/>
</dbReference>
<dbReference type="SUPFAM" id="SSF50353">
    <property type="entry name" value="Cytokine"/>
    <property type="match status" value="1"/>
</dbReference>
<organism evidence="3 4">
    <name type="scientific">Clavelina lepadiformis</name>
    <name type="common">Light-bulb sea squirt</name>
    <name type="synonym">Ascidia lepadiformis</name>
    <dbReference type="NCBI Taxonomy" id="159417"/>
    <lineage>
        <taxon>Eukaryota</taxon>
        <taxon>Metazoa</taxon>
        <taxon>Chordata</taxon>
        <taxon>Tunicata</taxon>
        <taxon>Ascidiacea</taxon>
        <taxon>Aplousobranchia</taxon>
        <taxon>Clavelinidae</taxon>
        <taxon>Clavelina</taxon>
    </lineage>
</organism>
<dbReference type="InterPro" id="IPR008996">
    <property type="entry name" value="IL1/FGF"/>
</dbReference>
<dbReference type="SMART" id="SM00442">
    <property type="entry name" value="FGF"/>
    <property type="match status" value="1"/>
</dbReference>
<dbReference type="Proteomes" id="UP001642483">
    <property type="component" value="Unassembled WGS sequence"/>
</dbReference>
<comment type="caution">
    <text evidence="3">The sequence shown here is derived from an EMBL/GenBank/DDBJ whole genome shotgun (WGS) entry which is preliminary data.</text>
</comment>
<feature type="compositionally biased region" description="Basic residues" evidence="2">
    <location>
        <begin position="244"/>
        <end position="284"/>
    </location>
</feature>
<dbReference type="PANTHER" id="PTHR11486">
    <property type="entry name" value="FIBROBLAST GROWTH FACTOR"/>
    <property type="match status" value="1"/>
</dbReference>
<dbReference type="Gene3D" id="2.80.10.50">
    <property type="match status" value="1"/>
</dbReference>
<evidence type="ECO:0000313" key="3">
    <source>
        <dbReference type="EMBL" id="CAK8697973.1"/>
    </source>
</evidence>
<feature type="region of interest" description="Disordered" evidence="2">
    <location>
        <begin position="244"/>
        <end position="316"/>
    </location>
</feature>
<gene>
    <name evidence="3" type="ORF">CVLEPA_LOCUS31448</name>
</gene>
<dbReference type="Pfam" id="PF00167">
    <property type="entry name" value="FGF"/>
    <property type="match status" value="1"/>
</dbReference>
<dbReference type="CDD" id="cd00058">
    <property type="entry name" value="beta-trefoil_FGF"/>
    <property type="match status" value="1"/>
</dbReference>
<protein>
    <submittedName>
        <fullName evidence="3">Uncharacterized protein</fullName>
    </submittedName>
</protein>
<accession>A0ABP0H1T7</accession>
<reference evidence="3 4" key="1">
    <citation type="submission" date="2024-02" db="EMBL/GenBank/DDBJ databases">
        <authorList>
            <person name="Daric V."/>
            <person name="Darras S."/>
        </authorList>
    </citation>
    <scope>NUCLEOTIDE SEQUENCE [LARGE SCALE GENOMIC DNA]</scope>
</reference>
<dbReference type="PRINTS" id="PR00262">
    <property type="entry name" value="IL1HBGF"/>
</dbReference>
<evidence type="ECO:0000256" key="1">
    <source>
        <dbReference type="ARBA" id="ARBA00007936"/>
    </source>
</evidence>
<name>A0ABP0H1T7_CLALP</name>
<proteinExistence type="inferred from homology"/>
<evidence type="ECO:0000313" key="4">
    <source>
        <dbReference type="Proteomes" id="UP001642483"/>
    </source>
</evidence>
<evidence type="ECO:0000256" key="2">
    <source>
        <dbReference type="SAM" id="MobiDB-lite"/>
    </source>
</evidence>
<keyword evidence="4" id="KW-1185">Reference proteome</keyword>
<dbReference type="EMBL" id="CAWYQH010000174">
    <property type="protein sequence ID" value="CAK8697973.1"/>
    <property type="molecule type" value="Genomic_DNA"/>
</dbReference>
<comment type="similarity">
    <text evidence="1">Belongs to the heparin-binding growth factors family.</text>
</comment>
<dbReference type="InterPro" id="IPR056378">
    <property type="entry name" value="Let-756-like_FGF"/>
</dbReference>